<comment type="caution">
    <text evidence="3">The sequence shown here is derived from an EMBL/GenBank/DDBJ whole genome shotgun (WGS) entry which is preliminary data.</text>
</comment>
<dbReference type="NCBIfam" id="TIGR04557">
    <property type="entry name" value="fuse_rel_SoxYZ"/>
    <property type="match status" value="1"/>
</dbReference>
<keyword evidence="4" id="KW-1185">Reference proteome</keyword>
<dbReference type="Pfam" id="PF13501">
    <property type="entry name" value="SoxY"/>
    <property type="match status" value="1"/>
</dbReference>
<reference evidence="3 4" key="1">
    <citation type="submission" date="2018-08" db="EMBL/GenBank/DDBJ databases">
        <title>Fulvimarina sp. 85, whole genome shotgun sequence.</title>
        <authorList>
            <person name="Tuo L."/>
        </authorList>
    </citation>
    <scope>NUCLEOTIDE SEQUENCE [LARGE SCALE GENOMIC DNA]</scope>
    <source>
        <strain evidence="3 4">85</strain>
    </source>
</reference>
<accession>A0A371X0D2</accession>
<evidence type="ECO:0000259" key="1">
    <source>
        <dbReference type="Pfam" id="PF08770"/>
    </source>
</evidence>
<dbReference type="InterPro" id="IPR038162">
    <property type="entry name" value="SoxY_sf"/>
</dbReference>
<name>A0A371X0D2_9HYPH</name>
<dbReference type="EMBL" id="QURL01000006">
    <property type="protein sequence ID" value="RFC62698.1"/>
    <property type="molecule type" value="Genomic_DNA"/>
</dbReference>
<evidence type="ECO:0000259" key="2">
    <source>
        <dbReference type="Pfam" id="PF13501"/>
    </source>
</evidence>
<dbReference type="SUPFAM" id="SSF81296">
    <property type="entry name" value="E set domains"/>
    <property type="match status" value="1"/>
</dbReference>
<dbReference type="InterPro" id="IPR013783">
    <property type="entry name" value="Ig-like_fold"/>
</dbReference>
<dbReference type="AlphaFoldDB" id="A0A371X0D2"/>
<dbReference type="InterPro" id="IPR014756">
    <property type="entry name" value="Ig_E-set"/>
</dbReference>
<dbReference type="Gene3D" id="2.60.40.2470">
    <property type="entry name" value="SoxY domain"/>
    <property type="match status" value="1"/>
</dbReference>
<dbReference type="InterPro" id="IPR032711">
    <property type="entry name" value="SoxY"/>
</dbReference>
<gene>
    <name evidence="3" type="ORF">DYI37_15205</name>
</gene>
<dbReference type="Proteomes" id="UP000264310">
    <property type="component" value="Unassembled WGS sequence"/>
</dbReference>
<sequence>MRTDDSAIGRRIALVRATGRSALAATLLAGTALLWPALGLAETPAKDPAKTQTASAEAPDSAWTEYLKSDLFGDRQLQAGTDVVSLDAPNRAADPAVVPMTISLDPTKDIRKVTLVIDENPSPVAATFKIAEGSGLTELSTRVRVNAYTDVHVVAEDASGNLFVTKRFVKAAGGCAAPAAKDPDVAAREMGKMKLRSFGAVEGESDKREAQLQIRHPNNSGLQKDQVTLLYIPAHFIDEIDVSRDGKTLFTMTGGISISEDPSFRFNYSGETEKPFEVRATDTDGNVFEETFETAPA</sequence>
<organism evidence="3 4">
    <name type="scientific">Fulvimarina endophytica</name>
    <dbReference type="NCBI Taxonomy" id="2293836"/>
    <lineage>
        <taxon>Bacteria</taxon>
        <taxon>Pseudomonadati</taxon>
        <taxon>Pseudomonadota</taxon>
        <taxon>Alphaproteobacteria</taxon>
        <taxon>Hyphomicrobiales</taxon>
        <taxon>Aurantimonadaceae</taxon>
        <taxon>Fulvimarina</taxon>
    </lineage>
</organism>
<dbReference type="InterPro" id="IPR014880">
    <property type="entry name" value="SoxZ_dom"/>
</dbReference>
<evidence type="ECO:0000313" key="3">
    <source>
        <dbReference type="EMBL" id="RFC62698.1"/>
    </source>
</evidence>
<feature type="domain" description="Ig-like SoxY" evidence="2">
    <location>
        <begin position="69"/>
        <end position="175"/>
    </location>
</feature>
<dbReference type="Pfam" id="PF08770">
    <property type="entry name" value="SoxZ"/>
    <property type="match status" value="1"/>
</dbReference>
<evidence type="ECO:0000313" key="4">
    <source>
        <dbReference type="Proteomes" id="UP000264310"/>
    </source>
</evidence>
<dbReference type="Gene3D" id="2.60.40.10">
    <property type="entry name" value="Immunoglobulins"/>
    <property type="match status" value="1"/>
</dbReference>
<dbReference type="InterPro" id="IPR030831">
    <property type="entry name" value="Fuse-rel_SoxYZ"/>
</dbReference>
<dbReference type="OrthoDB" id="8538315at2"/>
<proteinExistence type="predicted"/>
<protein>
    <submittedName>
        <fullName evidence="3">Quinoprotein dehydrogenase-associated SoxYZ-like carrier</fullName>
    </submittedName>
</protein>
<feature type="domain" description="Sulphur oxidation protein SoxZ" evidence="1">
    <location>
        <begin position="205"/>
        <end position="292"/>
    </location>
</feature>